<organism evidence="2 3">
    <name type="scientific">Sphingomonas mucosissima</name>
    <dbReference type="NCBI Taxonomy" id="370959"/>
    <lineage>
        <taxon>Bacteria</taxon>
        <taxon>Pseudomonadati</taxon>
        <taxon>Pseudomonadota</taxon>
        <taxon>Alphaproteobacteria</taxon>
        <taxon>Sphingomonadales</taxon>
        <taxon>Sphingomonadaceae</taxon>
        <taxon>Sphingomonas</taxon>
    </lineage>
</organism>
<feature type="domain" description="SnoaL-like" evidence="1">
    <location>
        <begin position="23"/>
        <end position="121"/>
    </location>
</feature>
<dbReference type="AlphaFoldDB" id="A0A245ZJR8"/>
<comment type="caution">
    <text evidence="2">The sequence shown here is derived from an EMBL/GenBank/DDBJ whole genome shotgun (WGS) entry which is preliminary data.</text>
</comment>
<proteinExistence type="predicted"/>
<dbReference type="RefSeq" id="WP_245833183.1">
    <property type="nucleotide sequence ID" value="NZ_NBBJ01000003.1"/>
</dbReference>
<dbReference type="Proteomes" id="UP000197783">
    <property type="component" value="Unassembled WGS sequence"/>
</dbReference>
<reference evidence="2 3" key="1">
    <citation type="submission" date="2017-03" db="EMBL/GenBank/DDBJ databases">
        <title>Genome sequence of Sphingomonas mucosissima DSM 17494.</title>
        <authorList>
            <person name="Poehlein A."/>
            <person name="Wuebbeler J.H."/>
            <person name="Steinbuechel A."/>
            <person name="Daniel R."/>
        </authorList>
    </citation>
    <scope>NUCLEOTIDE SEQUENCE [LARGE SCALE GENOMIC DNA]</scope>
    <source>
        <strain evidence="2 3">DSM 17494</strain>
    </source>
</reference>
<gene>
    <name evidence="2" type="ORF">SPMU_24050</name>
</gene>
<dbReference type="EMBL" id="NBBJ01000003">
    <property type="protein sequence ID" value="OWK29983.1"/>
    <property type="molecule type" value="Genomic_DNA"/>
</dbReference>
<evidence type="ECO:0000313" key="3">
    <source>
        <dbReference type="Proteomes" id="UP000197783"/>
    </source>
</evidence>
<dbReference type="InterPro" id="IPR032710">
    <property type="entry name" value="NTF2-like_dom_sf"/>
</dbReference>
<sequence length="151" mass="16533">MTENIQSFSSMLRQALGHRIDADAGTFVEMMAEDGVMEFPYAPAGLPTRLEGRAAIVTHLEELGEMIAFDRMGEAVVHPSTDPNIVIIEFEGFGRGVTTGDPYDQRYVSVIHTAGGRIVHYRDYWNPLVVLRATKGAALVDALTTREAGHA</sequence>
<dbReference type="Pfam" id="PF12680">
    <property type="entry name" value="SnoaL_2"/>
    <property type="match status" value="1"/>
</dbReference>
<dbReference type="InterPro" id="IPR037401">
    <property type="entry name" value="SnoaL-like"/>
</dbReference>
<dbReference type="SUPFAM" id="SSF54427">
    <property type="entry name" value="NTF2-like"/>
    <property type="match status" value="1"/>
</dbReference>
<keyword evidence="3" id="KW-1185">Reference proteome</keyword>
<accession>A0A245ZJR8</accession>
<evidence type="ECO:0000313" key="2">
    <source>
        <dbReference type="EMBL" id="OWK29983.1"/>
    </source>
</evidence>
<protein>
    <submittedName>
        <fullName evidence="2">Putative PhzA/B-like protein</fullName>
    </submittedName>
</protein>
<dbReference type="Gene3D" id="3.10.450.50">
    <property type="match status" value="1"/>
</dbReference>
<name>A0A245ZJR8_9SPHN</name>
<evidence type="ECO:0000259" key="1">
    <source>
        <dbReference type="Pfam" id="PF12680"/>
    </source>
</evidence>